<comment type="similarity">
    <text evidence="1">Belongs to the prokaryotic/mitochondrial release factor family.</text>
</comment>
<reference evidence="5 6" key="1">
    <citation type="submission" date="2024-04" db="EMBL/GenBank/DDBJ databases">
        <authorList>
            <consortium name="Genoscope - CEA"/>
            <person name="William W."/>
        </authorList>
    </citation>
    <scope>NUCLEOTIDE SEQUENCE [LARGE SCALE GENOMIC DNA]</scope>
</reference>
<evidence type="ECO:0000256" key="3">
    <source>
        <dbReference type="ARBA" id="ARBA00022917"/>
    </source>
</evidence>
<dbReference type="AlphaFoldDB" id="A0AAV2HI24"/>
<dbReference type="FunFam" id="3.30.160.20:FF:000004">
    <property type="entry name" value="Peptide chain release factor 1"/>
    <property type="match status" value="1"/>
</dbReference>
<dbReference type="InterPro" id="IPR045853">
    <property type="entry name" value="Pep_chain_release_fac_I_sf"/>
</dbReference>
<evidence type="ECO:0000256" key="1">
    <source>
        <dbReference type="ARBA" id="ARBA00010835"/>
    </source>
</evidence>
<evidence type="ECO:0000313" key="5">
    <source>
        <dbReference type="EMBL" id="CAL1533701.1"/>
    </source>
</evidence>
<proteinExistence type="inferred from homology"/>
<dbReference type="SUPFAM" id="SSF75620">
    <property type="entry name" value="Release factor"/>
    <property type="match status" value="1"/>
</dbReference>
<dbReference type="Gene3D" id="6.10.140.1950">
    <property type="match status" value="1"/>
</dbReference>
<dbReference type="PANTHER" id="PTHR43804">
    <property type="entry name" value="LD18447P"/>
    <property type="match status" value="1"/>
</dbReference>
<dbReference type="Pfam" id="PF00472">
    <property type="entry name" value="RF-1"/>
    <property type="match status" value="1"/>
</dbReference>
<feature type="domain" description="Peptide chain release factor" evidence="4">
    <location>
        <begin position="172"/>
        <end position="287"/>
    </location>
</feature>
<keyword evidence="2" id="KW-0488">Methylation</keyword>
<dbReference type="SMART" id="SM00937">
    <property type="entry name" value="PCRF"/>
    <property type="match status" value="1"/>
</dbReference>
<dbReference type="Pfam" id="PF03462">
    <property type="entry name" value="PCRF"/>
    <property type="match status" value="1"/>
</dbReference>
<dbReference type="PANTHER" id="PTHR43804:SF7">
    <property type="entry name" value="LD18447P"/>
    <property type="match status" value="1"/>
</dbReference>
<dbReference type="GO" id="GO:0003747">
    <property type="term" value="F:translation release factor activity"/>
    <property type="evidence" value="ECO:0007669"/>
    <property type="project" value="InterPro"/>
</dbReference>
<dbReference type="InterPro" id="IPR005139">
    <property type="entry name" value="PCRF"/>
</dbReference>
<protein>
    <recommendedName>
        <fullName evidence="4">Peptide chain release factor domain-containing protein</fullName>
    </recommendedName>
</protein>
<gene>
    <name evidence="5" type="ORF">GSLYS_00007661001</name>
</gene>
<dbReference type="Gene3D" id="3.30.70.1660">
    <property type="match status" value="2"/>
</dbReference>
<dbReference type="InterPro" id="IPR050057">
    <property type="entry name" value="Prokaryotic/Mito_RF"/>
</dbReference>
<evidence type="ECO:0000313" key="6">
    <source>
        <dbReference type="Proteomes" id="UP001497497"/>
    </source>
</evidence>
<dbReference type="GO" id="GO:0005737">
    <property type="term" value="C:cytoplasm"/>
    <property type="evidence" value="ECO:0007669"/>
    <property type="project" value="UniProtKB-ARBA"/>
</dbReference>
<dbReference type="EMBL" id="CAXITT010000150">
    <property type="protein sequence ID" value="CAL1533701.1"/>
    <property type="molecule type" value="Genomic_DNA"/>
</dbReference>
<evidence type="ECO:0000259" key="4">
    <source>
        <dbReference type="SMART" id="SM00937"/>
    </source>
</evidence>
<evidence type="ECO:0000256" key="2">
    <source>
        <dbReference type="ARBA" id="ARBA00022481"/>
    </source>
</evidence>
<dbReference type="Proteomes" id="UP001497497">
    <property type="component" value="Unassembled WGS sequence"/>
</dbReference>
<accession>A0AAV2HI24</accession>
<dbReference type="InterPro" id="IPR000352">
    <property type="entry name" value="Pep_chain_release_fac_I"/>
</dbReference>
<sequence>MDRIIMNSPLYFCKRNSTFLIQNIYSTQLLNGRLKNSFKRCHHLLSHYNTFSLEKDPRLHSKSFFGIFRNVHHFQFVHPCFTKWSLIKILAVSNGSSNIRNKHTPSIFTVDNQLYVSFLKSLIDEHKELHETMQGDGNTQIEQRQLRINFLNSVVDIIKKLQEKQVELQELTHIINVEEDVDMKSMIQKEIVEYKEEIQGIEEELIDVLVGEEPADNKATVLEVTAGVGGQEAMLFCAELFALYHNYANHKGWEITGFSNDENELGGSRKATMEVSGEAVYKHLKHEAGVHRVQRIPKTEKAGRIHTSTVTVSVLPQPDEIDVDIQQNDLKIETFRGSGPGGQSVNTTDSAVRITHIPTGTVSECKQERSQIKNKDIAMKRLKLRIFETILEAEEIKRKSTRKMQIGSKGRSEKIRTYNFQQDRITDHRLKENYSNLSEFMLGGEGLDELISSLNCMDKYQTLESMLDAYEMEVSRTKAGKR</sequence>
<comment type="caution">
    <text evidence="5">The sequence shown here is derived from an EMBL/GenBank/DDBJ whole genome shotgun (WGS) entry which is preliminary data.</text>
</comment>
<name>A0AAV2HI24_LYMST</name>
<keyword evidence="6" id="KW-1185">Reference proteome</keyword>
<keyword evidence="3" id="KW-0648">Protein biosynthesis</keyword>
<organism evidence="5 6">
    <name type="scientific">Lymnaea stagnalis</name>
    <name type="common">Great pond snail</name>
    <name type="synonym">Helix stagnalis</name>
    <dbReference type="NCBI Taxonomy" id="6523"/>
    <lineage>
        <taxon>Eukaryota</taxon>
        <taxon>Metazoa</taxon>
        <taxon>Spiralia</taxon>
        <taxon>Lophotrochozoa</taxon>
        <taxon>Mollusca</taxon>
        <taxon>Gastropoda</taxon>
        <taxon>Heterobranchia</taxon>
        <taxon>Euthyneura</taxon>
        <taxon>Panpulmonata</taxon>
        <taxon>Hygrophila</taxon>
        <taxon>Lymnaeoidea</taxon>
        <taxon>Lymnaeidae</taxon>
        <taxon>Lymnaea</taxon>
    </lineage>
</organism>
<dbReference type="Gene3D" id="3.30.160.20">
    <property type="match status" value="1"/>
</dbReference>